<dbReference type="Gene3D" id="3.40.50.720">
    <property type="entry name" value="NAD(P)-binding Rossmann-like Domain"/>
    <property type="match status" value="1"/>
</dbReference>
<proteinExistence type="predicted"/>
<dbReference type="EMBL" id="MU864626">
    <property type="protein sequence ID" value="KAK4182662.1"/>
    <property type="molecule type" value="Genomic_DNA"/>
</dbReference>
<accession>A0AAN7AE97</accession>
<organism evidence="2 3">
    <name type="scientific">Podospora australis</name>
    <dbReference type="NCBI Taxonomy" id="1536484"/>
    <lineage>
        <taxon>Eukaryota</taxon>
        <taxon>Fungi</taxon>
        <taxon>Dikarya</taxon>
        <taxon>Ascomycota</taxon>
        <taxon>Pezizomycotina</taxon>
        <taxon>Sordariomycetes</taxon>
        <taxon>Sordariomycetidae</taxon>
        <taxon>Sordariales</taxon>
        <taxon>Podosporaceae</taxon>
        <taxon>Podospora</taxon>
    </lineage>
</organism>
<dbReference type="InterPro" id="IPR036291">
    <property type="entry name" value="NAD(P)-bd_dom_sf"/>
</dbReference>
<dbReference type="Proteomes" id="UP001302126">
    <property type="component" value="Unassembled WGS sequence"/>
</dbReference>
<sequence>MSVVAVAGGLGDLGRLITDALFATGKYEVYIMSRKSLIEELTAKHVKVVICAFIMDCDSASDAQLRLIRAAERSASVKRFVPSEFNVEYDVGDDVLPYPEKKYHILARRELAKTTSLEYAYVYPGMFMDYFGLPKVPSTLRPLCFFVDPEAGEAVLPGDGEARMSMTFTTDAARYLALALELDEWPANYILSTVASTVSLNELVSLIEKSLGRKLRVRYQPVENLLKHESIDLPTNLEIAKQYPERFPGGLDQFRALIADLEAGIALGAYDLGNLSDGHVDLVKAFEGKVPPPRRIEEVIEEAWGSGTRPYGFQEVLYNAISVPPGSHGLFLISSSVTFSYTPWSPRGDFHDLAPFLRNAWLQLRQEYPTLAAENLSNGKSYTSPSTPAELEAWLAATFIVTPGKNSTDLFRTMIKTRQMTLYFCPEERQLFLQGEHHLLDGRGLMNFWDRFFKALSSPMPEIMRRTDGSEIARLPPRSDDHLSVNEKHPGRGSQRALELLAPLATIEAPITMPVSRPFPQHSTQNCSQQLKAGVHITKAITAACKTQKLSVTATWHAAAVLATQSIQAAAAAVAPLRTAAIPGIPKVGTQFACFGNFDLRRYFPQDAVTQDIAALSNHHGVLPYVLSLSEGDKAKSFAELARELAAWYQQDLAKADPEVWSALGPMIKMILPEFTRDQLEETAPALSSFGVVDSFIKSIYKGKGGLWRVEDVWFGDTVTGPWIEHFVWSWQGRLCLNSCYNPAYYTRPEVENFNQLVLDKILEGLGIVSQGKL</sequence>
<dbReference type="Gene3D" id="3.30.559.10">
    <property type="entry name" value="Chloramphenicol acetyltransferase-like domain"/>
    <property type="match status" value="1"/>
</dbReference>
<dbReference type="InterPro" id="IPR023213">
    <property type="entry name" value="CAT-like_dom_sf"/>
</dbReference>
<dbReference type="Pfam" id="PF05368">
    <property type="entry name" value="NmrA"/>
    <property type="match status" value="1"/>
</dbReference>
<feature type="domain" description="NmrA-like" evidence="1">
    <location>
        <begin position="44"/>
        <end position="240"/>
    </location>
</feature>
<dbReference type="PANTHER" id="PTHR42034">
    <property type="entry name" value="CHROMOSOME 7, WHOLE GENOME SHOTGUN SEQUENCE-RELATED"/>
    <property type="match status" value="1"/>
</dbReference>
<name>A0AAN7AE97_9PEZI</name>
<protein>
    <recommendedName>
        <fullName evidence="1">NmrA-like domain-containing protein</fullName>
    </recommendedName>
</protein>
<keyword evidence="3" id="KW-1185">Reference proteome</keyword>
<dbReference type="AlphaFoldDB" id="A0AAN7AE97"/>
<dbReference type="SUPFAM" id="SSF51735">
    <property type="entry name" value="NAD(P)-binding Rossmann-fold domains"/>
    <property type="match status" value="1"/>
</dbReference>
<dbReference type="Gene3D" id="3.90.25.10">
    <property type="entry name" value="UDP-galactose 4-epimerase, domain 1"/>
    <property type="match status" value="1"/>
</dbReference>
<gene>
    <name evidence="2" type="ORF">QBC35DRAFT_518708</name>
</gene>
<reference evidence="2" key="1">
    <citation type="journal article" date="2023" name="Mol. Phylogenet. Evol.">
        <title>Genome-scale phylogeny and comparative genomics of the fungal order Sordariales.</title>
        <authorList>
            <person name="Hensen N."/>
            <person name="Bonometti L."/>
            <person name="Westerberg I."/>
            <person name="Brannstrom I.O."/>
            <person name="Guillou S."/>
            <person name="Cros-Aarteil S."/>
            <person name="Calhoun S."/>
            <person name="Haridas S."/>
            <person name="Kuo A."/>
            <person name="Mondo S."/>
            <person name="Pangilinan J."/>
            <person name="Riley R."/>
            <person name="LaButti K."/>
            <person name="Andreopoulos B."/>
            <person name="Lipzen A."/>
            <person name="Chen C."/>
            <person name="Yan M."/>
            <person name="Daum C."/>
            <person name="Ng V."/>
            <person name="Clum A."/>
            <person name="Steindorff A."/>
            <person name="Ohm R.A."/>
            <person name="Martin F."/>
            <person name="Silar P."/>
            <person name="Natvig D.O."/>
            <person name="Lalanne C."/>
            <person name="Gautier V."/>
            <person name="Ament-Velasquez S.L."/>
            <person name="Kruys A."/>
            <person name="Hutchinson M.I."/>
            <person name="Powell A.J."/>
            <person name="Barry K."/>
            <person name="Miller A.N."/>
            <person name="Grigoriev I.V."/>
            <person name="Debuchy R."/>
            <person name="Gladieux P."/>
            <person name="Hiltunen Thoren M."/>
            <person name="Johannesson H."/>
        </authorList>
    </citation>
    <scope>NUCLEOTIDE SEQUENCE</scope>
    <source>
        <strain evidence="2">PSN309</strain>
    </source>
</reference>
<reference evidence="2" key="2">
    <citation type="submission" date="2023-05" db="EMBL/GenBank/DDBJ databases">
        <authorList>
            <consortium name="Lawrence Berkeley National Laboratory"/>
            <person name="Steindorff A."/>
            <person name="Hensen N."/>
            <person name="Bonometti L."/>
            <person name="Westerberg I."/>
            <person name="Brannstrom I.O."/>
            <person name="Guillou S."/>
            <person name="Cros-Aarteil S."/>
            <person name="Calhoun S."/>
            <person name="Haridas S."/>
            <person name="Kuo A."/>
            <person name="Mondo S."/>
            <person name="Pangilinan J."/>
            <person name="Riley R."/>
            <person name="Labutti K."/>
            <person name="Andreopoulos B."/>
            <person name="Lipzen A."/>
            <person name="Chen C."/>
            <person name="Yanf M."/>
            <person name="Daum C."/>
            <person name="Ng V."/>
            <person name="Clum A."/>
            <person name="Ohm R."/>
            <person name="Martin F."/>
            <person name="Silar P."/>
            <person name="Natvig D."/>
            <person name="Lalanne C."/>
            <person name="Gautier V."/>
            <person name="Ament-Velasquez S.L."/>
            <person name="Kruys A."/>
            <person name="Hutchinson M.I."/>
            <person name="Powell A.J."/>
            <person name="Barry K."/>
            <person name="Miller A.N."/>
            <person name="Grigoriev I.V."/>
            <person name="Debuchy R."/>
            <person name="Gladieux P."/>
            <person name="Thoren M.H."/>
            <person name="Johannesson H."/>
        </authorList>
    </citation>
    <scope>NUCLEOTIDE SEQUENCE</scope>
    <source>
        <strain evidence="2">PSN309</strain>
    </source>
</reference>
<dbReference type="InterPro" id="IPR008030">
    <property type="entry name" value="NmrA-like"/>
</dbReference>
<dbReference type="PANTHER" id="PTHR42034:SF1">
    <property type="entry name" value="CONDENSATION DOMAIN-CONTAINING PROTEIN"/>
    <property type="match status" value="1"/>
</dbReference>
<evidence type="ECO:0000313" key="2">
    <source>
        <dbReference type="EMBL" id="KAK4182662.1"/>
    </source>
</evidence>
<evidence type="ECO:0000259" key="1">
    <source>
        <dbReference type="Pfam" id="PF05368"/>
    </source>
</evidence>
<evidence type="ECO:0000313" key="3">
    <source>
        <dbReference type="Proteomes" id="UP001302126"/>
    </source>
</evidence>
<dbReference type="Gene3D" id="3.30.559.30">
    <property type="entry name" value="Nonribosomal peptide synthetase, condensation domain"/>
    <property type="match status" value="1"/>
</dbReference>
<comment type="caution">
    <text evidence="2">The sequence shown here is derived from an EMBL/GenBank/DDBJ whole genome shotgun (WGS) entry which is preliminary data.</text>
</comment>